<dbReference type="EMBL" id="CP009285">
    <property type="protein sequence ID" value="AIQ58807.1"/>
    <property type="molecule type" value="Genomic_DNA"/>
</dbReference>
<evidence type="ECO:0000256" key="1">
    <source>
        <dbReference type="SAM" id="MobiDB-lite"/>
    </source>
</evidence>
<evidence type="ECO:0000313" key="2">
    <source>
        <dbReference type="EMBL" id="AIQ58807.1"/>
    </source>
</evidence>
<reference evidence="2" key="1">
    <citation type="submission" date="2014-08" db="EMBL/GenBank/DDBJ databases">
        <title>Comparative genomics of the Paenibacillus odorifer group.</title>
        <authorList>
            <person name="den Bakker H.C."/>
            <person name="Tsai Y.-C.Y.-C."/>
            <person name="Martin N."/>
            <person name="Korlach J."/>
            <person name="Wiedmann M."/>
        </authorList>
    </citation>
    <scope>NUCLEOTIDE SEQUENCE [LARGE SCALE GENOMIC DNA]</scope>
    <source>
        <strain evidence="2">DSM 13188</strain>
    </source>
</reference>
<feature type="compositionally biased region" description="Basic and acidic residues" evidence="1">
    <location>
        <begin position="213"/>
        <end position="223"/>
    </location>
</feature>
<accession>A0A089LD81</accession>
<sequence length="399" mass="44187">MLPGEYAVYTCKGRWENAVKWTKSRAAAASGVPLCLAVILLLSGGGVPEGPLGLEEKEAASTKAQLGIPERMAMDTEVARINGHAVTAAELQYAMGLQRTQVIEYFRDTYHQAYEENFWKLEIGGENPLELLKREALTSWTRSRILLEMGHEEGLVDSTDFGGLLTEMERENKRRTQAAAAGRAVFGPAELDEGSFIPYYLSNLEIALREKTPGAGETGREEEPAAEDQVSSIPEEQELRFTRISIAYRSERESAAENKQGTQQLLSEMRQLLLDGRSPEEAVSELRNDNASFSGLTLSSERLDSANARVYFREQGQLYAWLTGERESGEISPVIDEGFTGEWVIAVLGDVKPQKPETTAEERKGKAAAETGFGRELEQRIRSARIELTEPGYSGLQMQ</sequence>
<evidence type="ECO:0008006" key="4">
    <source>
        <dbReference type="Google" id="ProtNLM"/>
    </source>
</evidence>
<dbReference type="KEGG" id="pbd:PBOR_19100"/>
<evidence type="ECO:0000313" key="3">
    <source>
        <dbReference type="Proteomes" id="UP000029518"/>
    </source>
</evidence>
<protein>
    <recommendedName>
        <fullName evidence="4">PpiC domain-containing protein</fullName>
    </recommendedName>
</protein>
<proteinExistence type="predicted"/>
<name>A0A089LD81_PAEBO</name>
<organism evidence="2 3">
    <name type="scientific">Paenibacillus borealis</name>
    <dbReference type="NCBI Taxonomy" id="160799"/>
    <lineage>
        <taxon>Bacteria</taxon>
        <taxon>Bacillati</taxon>
        <taxon>Bacillota</taxon>
        <taxon>Bacilli</taxon>
        <taxon>Bacillales</taxon>
        <taxon>Paenibacillaceae</taxon>
        <taxon>Paenibacillus</taxon>
    </lineage>
</organism>
<dbReference type="Proteomes" id="UP000029518">
    <property type="component" value="Chromosome"/>
</dbReference>
<dbReference type="AlphaFoldDB" id="A0A089LD81"/>
<feature type="region of interest" description="Disordered" evidence="1">
    <location>
        <begin position="354"/>
        <end position="374"/>
    </location>
</feature>
<keyword evidence="3" id="KW-1185">Reference proteome</keyword>
<dbReference type="HOGENOM" id="CLU_727298_0_0_9"/>
<feature type="region of interest" description="Disordered" evidence="1">
    <location>
        <begin position="213"/>
        <end position="234"/>
    </location>
</feature>
<gene>
    <name evidence="2" type="ORF">PBOR_19100</name>
</gene>